<dbReference type="InterPro" id="IPR026635">
    <property type="entry name" value="Efm4/METTL10"/>
</dbReference>
<evidence type="ECO:0000256" key="4">
    <source>
        <dbReference type="ARBA" id="ARBA00022691"/>
    </source>
</evidence>
<comment type="function">
    <text evidence="5">Protein-lysine methyltransferase that selectively catalyzes the trimethylation of EEF1A at 'Lys-318'.</text>
</comment>
<dbReference type="HAMAP" id="MF_03188">
    <property type="entry name" value="Methyltr_EFM4"/>
    <property type="match status" value="1"/>
</dbReference>
<evidence type="ECO:0000256" key="2">
    <source>
        <dbReference type="ARBA" id="ARBA00022603"/>
    </source>
</evidence>
<evidence type="ECO:0000259" key="6">
    <source>
        <dbReference type="Pfam" id="PF13847"/>
    </source>
</evidence>
<name>A0AAJ7TAB9_PETMA</name>
<dbReference type="GO" id="GO:0032259">
    <property type="term" value="P:methylation"/>
    <property type="evidence" value="ECO:0007669"/>
    <property type="project" value="UniProtKB-KW"/>
</dbReference>
<dbReference type="Proteomes" id="UP001318040">
    <property type="component" value="Chromosome 19"/>
</dbReference>
<comment type="subcellular location">
    <subcellularLocation>
        <location evidence="5">Cytoplasm</location>
    </subcellularLocation>
    <subcellularLocation>
        <location evidence="5">Nucleus</location>
    </subcellularLocation>
</comment>
<proteinExistence type="inferred from homology"/>
<dbReference type="SUPFAM" id="SSF53335">
    <property type="entry name" value="S-adenosyl-L-methionine-dependent methyltransferases"/>
    <property type="match status" value="1"/>
</dbReference>
<feature type="domain" description="Methyltransferase" evidence="6">
    <location>
        <begin position="138"/>
        <end position="275"/>
    </location>
</feature>
<reference evidence="8" key="1">
    <citation type="submission" date="2025-08" db="UniProtKB">
        <authorList>
            <consortium name="RefSeq"/>
        </authorList>
    </citation>
    <scope>IDENTIFICATION</scope>
    <source>
        <tissue evidence="8">Sperm</tissue>
    </source>
</reference>
<evidence type="ECO:0000256" key="5">
    <source>
        <dbReference type="HAMAP-Rule" id="MF_03188"/>
    </source>
</evidence>
<protein>
    <recommendedName>
        <fullName evidence="5">EEF1A lysine methyltransferase 2</fullName>
        <ecNumber evidence="5">2.1.1.-</ecNumber>
    </recommendedName>
    <alternativeName>
        <fullName evidence="5">Methyltransferase-like protein 10</fullName>
    </alternativeName>
    <alternativeName>
        <fullName evidence="5">Protein-lysine N-methyltransferase METTL10</fullName>
    </alternativeName>
</protein>
<accession>A0AAJ7TAB9</accession>
<dbReference type="Gene3D" id="3.40.50.150">
    <property type="entry name" value="Vaccinia Virus protein VP39"/>
    <property type="match status" value="1"/>
</dbReference>
<dbReference type="PANTHER" id="PTHR12843">
    <property type="entry name" value="PROTEIN-LYSINE N-METHYLTRANSFERASE METTL10"/>
    <property type="match status" value="1"/>
</dbReference>
<keyword evidence="5" id="KW-0539">Nucleus</keyword>
<keyword evidence="4 5" id="KW-0949">S-adenosyl-L-methionine</keyword>
<dbReference type="GO" id="GO:0016279">
    <property type="term" value="F:protein-lysine N-methyltransferase activity"/>
    <property type="evidence" value="ECO:0007669"/>
    <property type="project" value="UniProtKB-UniRule"/>
</dbReference>
<dbReference type="CDD" id="cd02440">
    <property type="entry name" value="AdoMet_MTases"/>
    <property type="match status" value="1"/>
</dbReference>
<evidence type="ECO:0000256" key="1">
    <source>
        <dbReference type="ARBA" id="ARBA00022490"/>
    </source>
</evidence>
<dbReference type="PANTHER" id="PTHR12843:SF5">
    <property type="entry name" value="EEF1A LYSINE METHYLTRANSFERASE 2"/>
    <property type="match status" value="1"/>
</dbReference>
<keyword evidence="7" id="KW-1185">Reference proteome</keyword>
<gene>
    <name evidence="5 8" type="primary">EEF1AKMT2</name>
    <name evidence="5" type="synonym">METTL10</name>
</gene>
<sequence>MTYAALSPFLPRHLHAPERNAMSGLCFQLKPSSSTLALSHRHSFAFAPQLAKLPALDGAHLSSGEELMDVEMDKVPGCEDEQDDEDFEPSQLGTKSYWEDAYQRELSLYRDTGDVGEVWFGWDSMKRVVRWIEARGTDKDSSVLDIGTGNGVLLLELAKVGFTRLTGIDYSAAAVRLAQSIASEQGHPHIVFQEVDFLALAAAAGDRSLGPFDVCVDKGTLDAVSLSPDGATERRADYVEALRRMLAPGGLFVITSCNWTRPELLSHFSDGFELEEQIPTPTFTFGGSTGNSITSLVFRRRG</sequence>
<dbReference type="InterPro" id="IPR025714">
    <property type="entry name" value="Methyltranfer_dom"/>
</dbReference>
<evidence type="ECO:0000313" key="7">
    <source>
        <dbReference type="Proteomes" id="UP001318040"/>
    </source>
</evidence>
<keyword evidence="2 5" id="KW-0489">Methyltransferase</keyword>
<dbReference type="GO" id="GO:0005737">
    <property type="term" value="C:cytoplasm"/>
    <property type="evidence" value="ECO:0007669"/>
    <property type="project" value="UniProtKB-SubCell"/>
</dbReference>
<dbReference type="KEGG" id="pmrn:116943867"/>
<dbReference type="CTD" id="399818"/>
<organism evidence="7 8">
    <name type="scientific">Petromyzon marinus</name>
    <name type="common">Sea lamprey</name>
    <dbReference type="NCBI Taxonomy" id="7757"/>
    <lineage>
        <taxon>Eukaryota</taxon>
        <taxon>Metazoa</taxon>
        <taxon>Chordata</taxon>
        <taxon>Craniata</taxon>
        <taxon>Vertebrata</taxon>
        <taxon>Cyclostomata</taxon>
        <taxon>Hyperoartia</taxon>
        <taxon>Petromyzontiformes</taxon>
        <taxon>Petromyzontidae</taxon>
        <taxon>Petromyzon</taxon>
    </lineage>
</organism>
<keyword evidence="1 5" id="KW-0963">Cytoplasm</keyword>
<dbReference type="InterPro" id="IPR029063">
    <property type="entry name" value="SAM-dependent_MTases_sf"/>
</dbReference>
<keyword evidence="3 5" id="KW-0808">Transferase</keyword>
<dbReference type="Pfam" id="PF13847">
    <property type="entry name" value="Methyltransf_31"/>
    <property type="match status" value="1"/>
</dbReference>
<dbReference type="RefSeq" id="XP_032813033.1">
    <property type="nucleotide sequence ID" value="XM_032957142.1"/>
</dbReference>
<comment type="similarity">
    <text evidence="5">Belongs to the class I-like SAM-binding methyltransferase superfamily. EFM4 family.</text>
</comment>
<evidence type="ECO:0000256" key="3">
    <source>
        <dbReference type="ARBA" id="ARBA00022679"/>
    </source>
</evidence>
<evidence type="ECO:0000313" key="8">
    <source>
        <dbReference type="RefSeq" id="XP_032813033.1"/>
    </source>
</evidence>
<dbReference type="EC" id="2.1.1.-" evidence="5"/>
<dbReference type="AlphaFoldDB" id="A0AAJ7TAB9"/>
<dbReference type="GO" id="GO:0005634">
    <property type="term" value="C:nucleus"/>
    <property type="evidence" value="ECO:0007669"/>
    <property type="project" value="UniProtKB-SubCell"/>
</dbReference>